<feature type="transmembrane region" description="Helical" evidence="1">
    <location>
        <begin position="65"/>
        <end position="86"/>
    </location>
</feature>
<evidence type="ECO:0000256" key="1">
    <source>
        <dbReference type="SAM" id="Phobius"/>
    </source>
</evidence>
<dbReference type="OrthoDB" id="3349377at2759"/>
<protein>
    <recommendedName>
        <fullName evidence="2">DUF6533 domain-containing protein</fullName>
    </recommendedName>
</protein>
<keyword evidence="1" id="KW-0812">Transmembrane</keyword>
<feature type="transmembrane region" description="Helical" evidence="1">
    <location>
        <begin position="220"/>
        <end position="240"/>
    </location>
</feature>
<feature type="transmembrane region" description="Helical" evidence="1">
    <location>
        <begin position="98"/>
        <end position="125"/>
    </location>
</feature>
<dbReference type="InterPro" id="IPR045340">
    <property type="entry name" value="DUF6533"/>
</dbReference>
<reference evidence="3 4" key="1">
    <citation type="submission" date="2014-04" db="EMBL/GenBank/DDBJ databases">
        <title>Evolutionary Origins and Diversification of the Mycorrhizal Mutualists.</title>
        <authorList>
            <consortium name="DOE Joint Genome Institute"/>
            <consortium name="Mycorrhizal Genomics Consortium"/>
            <person name="Kohler A."/>
            <person name="Kuo A."/>
            <person name="Nagy L.G."/>
            <person name="Floudas D."/>
            <person name="Copeland A."/>
            <person name="Barry K.W."/>
            <person name="Cichocki N."/>
            <person name="Veneault-Fourrey C."/>
            <person name="LaButti K."/>
            <person name="Lindquist E.A."/>
            <person name="Lipzen A."/>
            <person name="Lundell T."/>
            <person name="Morin E."/>
            <person name="Murat C."/>
            <person name="Riley R."/>
            <person name="Ohm R."/>
            <person name="Sun H."/>
            <person name="Tunlid A."/>
            <person name="Henrissat B."/>
            <person name="Grigoriev I.V."/>
            <person name="Hibbett D.S."/>
            <person name="Martin F."/>
        </authorList>
    </citation>
    <scope>NUCLEOTIDE SEQUENCE [LARGE SCALE GENOMIC DNA]</scope>
    <source>
        <strain evidence="3 4">Koide BX008</strain>
    </source>
</reference>
<accession>A0A0C2SLS3</accession>
<dbReference type="EMBL" id="KN818607">
    <property type="protein sequence ID" value="KIL54884.1"/>
    <property type="molecule type" value="Genomic_DNA"/>
</dbReference>
<dbReference type="Proteomes" id="UP000054549">
    <property type="component" value="Unassembled WGS sequence"/>
</dbReference>
<keyword evidence="4" id="KW-1185">Reference proteome</keyword>
<proteinExistence type="predicted"/>
<dbReference type="AlphaFoldDB" id="A0A0C2SLS3"/>
<keyword evidence="1" id="KW-1133">Transmembrane helix</keyword>
<evidence type="ECO:0000313" key="4">
    <source>
        <dbReference type="Proteomes" id="UP000054549"/>
    </source>
</evidence>
<name>A0A0C2SLS3_AMAMK</name>
<evidence type="ECO:0000259" key="2">
    <source>
        <dbReference type="Pfam" id="PF20151"/>
    </source>
</evidence>
<dbReference type="HOGENOM" id="CLU_035509_15_2_1"/>
<sequence length="281" mass="31814">MSLSDIQGAAERGLIVRSVALSILLYDYSLTLTDEIDLFWLQEKPWTLATCLFLGSGSDDVRQKWLLFETFLGTLNTWAVQLILQLRLYALYGSSRRIAWFCGVLFFSQVLLITGLVIRGCYILIVSKPVVGTLVHGLTFCVIRDPSTYSWVYWTLVASFEAFVLVLTLRRGYQYCYQQGSPMLTNISPTLLRDSVTYTLIIGLVYFLNIVLSFTSDSNIDIGGVVGFTLPGLMNGRMMLNVRRVFETHRQFPSSPSQISFSNTLQVEENVEPIAFSLRYL</sequence>
<keyword evidence="1" id="KW-0472">Membrane</keyword>
<gene>
    <name evidence="3" type="ORF">M378DRAFT_173960</name>
</gene>
<feature type="transmembrane region" description="Helical" evidence="1">
    <location>
        <begin position="151"/>
        <end position="170"/>
    </location>
</feature>
<dbReference type="InParanoid" id="A0A0C2SLS3"/>
<dbReference type="Pfam" id="PF20151">
    <property type="entry name" value="DUF6533"/>
    <property type="match status" value="1"/>
</dbReference>
<feature type="domain" description="DUF6533" evidence="2">
    <location>
        <begin position="19"/>
        <end position="54"/>
    </location>
</feature>
<organism evidence="3 4">
    <name type="scientific">Amanita muscaria (strain Koide BX008)</name>
    <dbReference type="NCBI Taxonomy" id="946122"/>
    <lineage>
        <taxon>Eukaryota</taxon>
        <taxon>Fungi</taxon>
        <taxon>Dikarya</taxon>
        <taxon>Basidiomycota</taxon>
        <taxon>Agaricomycotina</taxon>
        <taxon>Agaricomycetes</taxon>
        <taxon>Agaricomycetidae</taxon>
        <taxon>Agaricales</taxon>
        <taxon>Pluteineae</taxon>
        <taxon>Amanitaceae</taxon>
        <taxon>Amanita</taxon>
    </lineage>
</organism>
<evidence type="ECO:0000313" key="3">
    <source>
        <dbReference type="EMBL" id="KIL54884.1"/>
    </source>
</evidence>
<feature type="transmembrane region" description="Helical" evidence="1">
    <location>
        <begin position="191"/>
        <end position="214"/>
    </location>
</feature>